<feature type="non-terminal residue" evidence="1">
    <location>
        <position position="254"/>
    </location>
</feature>
<organism evidence="1 2">
    <name type="scientific">Durusdinium trenchii</name>
    <dbReference type="NCBI Taxonomy" id="1381693"/>
    <lineage>
        <taxon>Eukaryota</taxon>
        <taxon>Sar</taxon>
        <taxon>Alveolata</taxon>
        <taxon>Dinophyceae</taxon>
        <taxon>Suessiales</taxon>
        <taxon>Symbiodiniaceae</taxon>
        <taxon>Durusdinium</taxon>
    </lineage>
</organism>
<gene>
    <name evidence="1" type="ORF">SCF082_LOCUS37572</name>
</gene>
<sequence length="254" mass="28770">DLVEDACGLATDFMSLVVEHMSAFAWDSTFWSDEFPARLVSLLDKKAGSESLDHLERLWTKVVKPLEKILFKESTPDTTPENIESQLVQREERSPETIFFYKMLDICSDQQTREILLILDQSGKKWSLQATPKAQETLTKIFGVSTTKTYCEDVFRDVRHQFEKVPSSQITLWARQQATFDSLLGRGSGNILPVLEPSEASLVALKNMKHKLVTSALFTPPTNSQRCKKVVDYGQALDLGCWDPEIQAKPLIDL</sequence>
<accession>A0ABP0PRI1</accession>
<name>A0ABP0PRI1_9DINO</name>
<proteinExistence type="predicted"/>
<comment type="caution">
    <text evidence="1">The sequence shown here is derived from an EMBL/GenBank/DDBJ whole genome shotgun (WGS) entry which is preliminary data.</text>
</comment>
<evidence type="ECO:0000313" key="2">
    <source>
        <dbReference type="Proteomes" id="UP001642464"/>
    </source>
</evidence>
<dbReference type="EMBL" id="CAXAMM010038502">
    <property type="protein sequence ID" value="CAK9078640.1"/>
    <property type="molecule type" value="Genomic_DNA"/>
</dbReference>
<feature type="non-terminal residue" evidence="1">
    <location>
        <position position="1"/>
    </location>
</feature>
<keyword evidence="2" id="KW-1185">Reference proteome</keyword>
<reference evidence="1 2" key="1">
    <citation type="submission" date="2024-02" db="EMBL/GenBank/DDBJ databases">
        <authorList>
            <person name="Chen Y."/>
            <person name="Shah S."/>
            <person name="Dougan E. K."/>
            <person name="Thang M."/>
            <person name="Chan C."/>
        </authorList>
    </citation>
    <scope>NUCLEOTIDE SEQUENCE [LARGE SCALE GENOMIC DNA]</scope>
</reference>
<protein>
    <submittedName>
        <fullName evidence="1">Uncharacterized protein</fullName>
    </submittedName>
</protein>
<evidence type="ECO:0000313" key="1">
    <source>
        <dbReference type="EMBL" id="CAK9078640.1"/>
    </source>
</evidence>
<dbReference type="Proteomes" id="UP001642464">
    <property type="component" value="Unassembled WGS sequence"/>
</dbReference>